<dbReference type="RefSeq" id="WP_344266678.1">
    <property type="nucleotide sequence ID" value="NZ_BAAAMJ010000084.1"/>
</dbReference>
<keyword evidence="1" id="KW-1133">Transmembrane helix</keyword>
<feature type="transmembrane region" description="Helical" evidence="1">
    <location>
        <begin position="89"/>
        <end position="108"/>
    </location>
</feature>
<evidence type="ECO:0000313" key="3">
    <source>
        <dbReference type="Proteomes" id="UP001501303"/>
    </source>
</evidence>
<sequence>MSTSRLTERYVDEVVSRLPAERRDDIAAELRTIIADAVEGRGASDPGSSEREVLSEMGDPIRYAARYNDRRPGLIGPDLFPAYIRMLAILLRAVVPLLSLAMAALHFADTGDQVAAVRTGAVTGLVLGIQMAAVLTVVFAVAERVRHGDGTTARARSWTPDDLPQARQSPDKGGIMALSTVGWDVLLLTLIIWQYTAKPYRTDGAEGGGERVAVLDPALWSGWIWPVLLGLVGLAAVSLARLAAQGWTMRLASLYATAQAVFALPLAWVLYQQMLFNPAFLADVDQVHASPEQWYNGVALIFLAIAASRAVISFRSAR</sequence>
<dbReference type="EMBL" id="BAAAMJ010000084">
    <property type="protein sequence ID" value="GAA1935347.1"/>
    <property type="molecule type" value="Genomic_DNA"/>
</dbReference>
<name>A0ABP5B9T3_9ACTN</name>
<feature type="transmembrane region" description="Helical" evidence="1">
    <location>
        <begin position="294"/>
        <end position="312"/>
    </location>
</feature>
<reference evidence="3" key="1">
    <citation type="journal article" date="2019" name="Int. J. Syst. Evol. Microbiol.">
        <title>The Global Catalogue of Microorganisms (GCM) 10K type strain sequencing project: providing services to taxonomists for standard genome sequencing and annotation.</title>
        <authorList>
            <consortium name="The Broad Institute Genomics Platform"/>
            <consortium name="The Broad Institute Genome Sequencing Center for Infectious Disease"/>
            <person name="Wu L."/>
            <person name="Ma J."/>
        </authorList>
    </citation>
    <scope>NUCLEOTIDE SEQUENCE [LARGE SCALE GENOMIC DNA]</scope>
    <source>
        <strain evidence="3">JCM 13581</strain>
    </source>
</reference>
<feature type="transmembrane region" description="Helical" evidence="1">
    <location>
        <begin position="175"/>
        <end position="195"/>
    </location>
</feature>
<evidence type="ECO:0000313" key="2">
    <source>
        <dbReference type="EMBL" id="GAA1935347.1"/>
    </source>
</evidence>
<evidence type="ECO:0000256" key="1">
    <source>
        <dbReference type="SAM" id="Phobius"/>
    </source>
</evidence>
<comment type="caution">
    <text evidence="2">The sequence shown here is derived from an EMBL/GenBank/DDBJ whole genome shotgun (WGS) entry which is preliminary data.</text>
</comment>
<protein>
    <recommendedName>
        <fullName evidence="4">ABC transporter permease</fullName>
    </recommendedName>
</protein>
<keyword evidence="1" id="KW-0812">Transmembrane</keyword>
<keyword evidence="1" id="KW-0472">Membrane</keyword>
<feature type="transmembrane region" description="Helical" evidence="1">
    <location>
        <begin position="254"/>
        <end position="274"/>
    </location>
</feature>
<keyword evidence="3" id="KW-1185">Reference proteome</keyword>
<evidence type="ECO:0008006" key="4">
    <source>
        <dbReference type="Google" id="ProtNLM"/>
    </source>
</evidence>
<feature type="transmembrane region" description="Helical" evidence="1">
    <location>
        <begin position="223"/>
        <end position="242"/>
    </location>
</feature>
<dbReference type="Pfam" id="PF22564">
    <property type="entry name" value="HAAS"/>
    <property type="match status" value="1"/>
</dbReference>
<gene>
    <name evidence="2" type="ORF">GCM10009716_47970</name>
</gene>
<dbReference type="Proteomes" id="UP001501303">
    <property type="component" value="Unassembled WGS sequence"/>
</dbReference>
<proteinExistence type="predicted"/>
<feature type="transmembrane region" description="Helical" evidence="1">
    <location>
        <begin position="120"/>
        <end position="142"/>
    </location>
</feature>
<accession>A0ABP5B9T3</accession>
<organism evidence="2 3">
    <name type="scientific">Streptomyces sodiiphilus</name>
    <dbReference type="NCBI Taxonomy" id="226217"/>
    <lineage>
        <taxon>Bacteria</taxon>
        <taxon>Bacillati</taxon>
        <taxon>Actinomycetota</taxon>
        <taxon>Actinomycetes</taxon>
        <taxon>Kitasatosporales</taxon>
        <taxon>Streptomycetaceae</taxon>
        <taxon>Streptomyces</taxon>
    </lineage>
</organism>